<accession>A0A7C4PMP8</accession>
<evidence type="ECO:0000256" key="2">
    <source>
        <dbReference type="ARBA" id="ARBA00022540"/>
    </source>
</evidence>
<feature type="domain" description="Translation initiation factor 3 C-terminal" evidence="8">
    <location>
        <begin position="93"/>
        <end position="177"/>
    </location>
</feature>
<dbReference type="Gene3D" id="3.10.20.80">
    <property type="entry name" value="Translation initiation factor 3 (IF-3), N-terminal domain"/>
    <property type="match status" value="1"/>
</dbReference>
<dbReference type="GO" id="GO:0003743">
    <property type="term" value="F:translation initiation factor activity"/>
    <property type="evidence" value="ECO:0007669"/>
    <property type="project" value="UniProtKB-UniRule"/>
</dbReference>
<comment type="similarity">
    <text evidence="1 4 6">Belongs to the IF-3 family.</text>
</comment>
<dbReference type="Gene3D" id="3.30.110.10">
    <property type="entry name" value="Translation initiation factor 3 (IF-3), C-terminal domain"/>
    <property type="match status" value="1"/>
</dbReference>
<dbReference type="FunFam" id="3.30.110.10:FF:000001">
    <property type="entry name" value="Translation initiation factor IF-3"/>
    <property type="match status" value="1"/>
</dbReference>
<reference evidence="10" key="1">
    <citation type="journal article" date="2020" name="mSystems">
        <title>Genome- and Community-Level Interaction Insights into Carbon Utilization and Element Cycling Functions of Hydrothermarchaeota in Hydrothermal Sediment.</title>
        <authorList>
            <person name="Zhou Z."/>
            <person name="Liu Y."/>
            <person name="Xu W."/>
            <person name="Pan J."/>
            <person name="Luo Z.H."/>
            <person name="Li M."/>
        </authorList>
    </citation>
    <scope>NUCLEOTIDE SEQUENCE [LARGE SCALE GENOMIC DNA]</scope>
    <source>
        <strain evidence="10">SpSt-573</strain>
    </source>
</reference>
<protein>
    <recommendedName>
        <fullName evidence="4 5">Translation initiation factor IF-3</fullName>
    </recommendedName>
</protein>
<dbReference type="InterPro" id="IPR001288">
    <property type="entry name" value="Translation_initiation_fac_3"/>
</dbReference>
<comment type="caution">
    <text evidence="10">The sequence shown here is derived from an EMBL/GenBank/DDBJ whole genome shotgun (WGS) entry which is preliminary data.</text>
</comment>
<dbReference type="GO" id="GO:0043022">
    <property type="term" value="F:ribosome binding"/>
    <property type="evidence" value="ECO:0007669"/>
    <property type="project" value="UniProtKB-ARBA"/>
</dbReference>
<name>A0A7C4PMP8_9CHLR</name>
<dbReference type="FunFam" id="3.10.20.80:FF:000001">
    <property type="entry name" value="Translation initiation factor IF-3"/>
    <property type="match status" value="1"/>
</dbReference>
<dbReference type="InterPro" id="IPR036787">
    <property type="entry name" value="T_IF-3_N_sf"/>
</dbReference>
<dbReference type="InterPro" id="IPR019813">
    <property type="entry name" value="Translation_initiation_fac3_CS"/>
</dbReference>
<dbReference type="InterPro" id="IPR019815">
    <property type="entry name" value="Translation_initiation_fac_3_C"/>
</dbReference>
<evidence type="ECO:0000259" key="8">
    <source>
        <dbReference type="Pfam" id="PF00707"/>
    </source>
</evidence>
<dbReference type="AlphaFoldDB" id="A0A7C4PMP8"/>
<dbReference type="PANTHER" id="PTHR10938">
    <property type="entry name" value="TRANSLATION INITIATION FACTOR IF-3"/>
    <property type="match status" value="1"/>
</dbReference>
<gene>
    <name evidence="4" type="primary">infC</name>
    <name evidence="10" type="ORF">ENT37_10395</name>
</gene>
<organism evidence="10">
    <name type="scientific">Anaerolinea thermolimosa</name>
    <dbReference type="NCBI Taxonomy" id="229919"/>
    <lineage>
        <taxon>Bacteria</taxon>
        <taxon>Bacillati</taxon>
        <taxon>Chloroflexota</taxon>
        <taxon>Anaerolineae</taxon>
        <taxon>Anaerolineales</taxon>
        <taxon>Anaerolineaceae</taxon>
        <taxon>Anaerolinea</taxon>
    </lineage>
</organism>
<evidence type="ECO:0000256" key="6">
    <source>
        <dbReference type="RuleBase" id="RU000646"/>
    </source>
</evidence>
<dbReference type="NCBIfam" id="TIGR00168">
    <property type="entry name" value="infC"/>
    <property type="match status" value="1"/>
</dbReference>
<feature type="domain" description="Translation initiation factor 3 N-terminal" evidence="9">
    <location>
        <begin position="17"/>
        <end position="86"/>
    </location>
</feature>
<dbReference type="GO" id="GO:0032790">
    <property type="term" value="P:ribosome disassembly"/>
    <property type="evidence" value="ECO:0007669"/>
    <property type="project" value="TreeGrafter"/>
</dbReference>
<dbReference type="Pfam" id="PF00707">
    <property type="entry name" value="IF3_C"/>
    <property type="match status" value="1"/>
</dbReference>
<dbReference type="SUPFAM" id="SSF55200">
    <property type="entry name" value="Translation initiation factor IF3, C-terminal domain"/>
    <property type="match status" value="1"/>
</dbReference>
<feature type="region of interest" description="Disordered" evidence="7">
    <location>
        <begin position="175"/>
        <end position="200"/>
    </location>
</feature>
<evidence type="ECO:0000259" key="9">
    <source>
        <dbReference type="Pfam" id="PF05198"/>
    </source>
</evidence>
<keyword evidence="4" id="KW-0963">Cytoplasm</keyword>
<dbReference type="HAMAP" id="MF_00080">
    <property type="entry name" value="IF_3"/>
    <property type="match status" value="1"/>
</dbReference>
<keyword evidence="2 4" id="KW-0396">Initiation factor</keyword>
<dbReference type="GO" id="GO:0016020">
    <property type="term" value="C:membrane"/>
    <property type="evidence" value="ECO:0007669"/>
    <property type="project" value="TreeGrafter"/>
</dbReference>
<dbReference type="PANTHER" id="PTHR10938:SF0">
    <property type="entry name" value="TRANSLATION INITIATION FACTOR IF-3, MITOCHONDRIAL"/>
    <property type="match status" value="1"/>
</dbReference>
<sequence length="200" mass="22480">MRTCCEEKTISTQTFRVNEMIRVPEVRLIGPGGENLGVVSISEALRIAREAELDLVEVAPGATPPVCRVMDFGKFLYERAKKEREAKKAQTKIEVKEIRLRPKTNEHHRGFKTRDARRWLMEGNKVKVTIRFRGREVTYPELALEDLREIAEELADIATIEQPPAMEGRVMSMVLSPAKPGRKRSEAPAPTAQGAGEAQS</sequence>
<evidence type="ECO:0000256" key="3">
    <source>
        <dbReference type="ARBA" id="ARBA00022917"/>
    </source>
</evidence>
<dbReference type="InterPro" id="IPR019814">
    <property type="entry name" value="Translation_initiation_fac_3_N"/>
</dbReference>
<evidence type="ECO:0000256" key="7">
    <source>
        <dbReference type="SAM" id="MobiDB-lite"/>
    </source>
</evidence>
<evidence type="ECO:0000256" key="4">
    <source>
        <dbReference type="HAMAP-Rule" id="MF_00080"/>
    </source>
</evidence>
<comment type="subcellular location">
    <subcellularLocation>
        <location evidence="4 6">Cytoplasm</location>
    </subcellularLocation>
</comment>
<comment type="subunit">
    <text evidence="4 6">Monomer.</text>
</comment>
<dbReference type="SUPFAM" id="SSF54364">
    <property type="entry name" value="Translation initiation factor IF3, N-terminal domain"/>
    <property type="match status" value="1"/>
</dbReference>
<dbReference type="Pfam" id="PF05198">
    <property type="entry name" value="IF3_N"/>
    <property type="match status" value="1"/>
</dbReference>
<evidence type="ECO:0000256" key="5">
    <source>
        <dbReference type="NCBIfam" id="TIGR00168"/>
    </source>
</evidence>
<dbReference type="InterPro" id="IPR036788">
    <property type="entry name" value="T_IF-3_C_sf"/>
</dbReference>
<evidence type="ECO:0000256" key="1">
    <source>
        <dbReference type="ARBA" id="ARBA00005439"/>
    </source>
</evidence>
<comment type="function">
    <text evidence="4 6">IF-3 binds to the 30S ribosomal subunit and shifts the equilibrium between 70S ribosomes and their 50S and 30S subunits in favor of the free subunits, thus enhancing the availability of 30S subunits on which protein synthesis initiation begins.</text>
</comment>
<keyword evidence="3 4" id="KW-0648">Protein biosynthesis</keyword>
<dbReference type="PROSITE" id="PS00938">
    <property type="entry name" value="IF3"/>
    <property type="match status" value="1"/>
</dbReference>
<dbReference type="EMBL" id="DSYK01000511">
    <property type="protein sequence ID" value="HGS22265.1"/>
    <property type="molecule type" value="Genomic_DNA"/>
</dbReference>
<proteinExistence type="inferred from homology"/>
<dbReference type="GO" id="GO:0005829">
    <property type="term" value="C:cytosol"/>
    <property type="evidence" value="ECO:0007669"/>
    <property type="project" value="TreeGrafter"/>
</dbReference>
<evidence type="ECO:0000313" key="10">
    <source>
        <dbReference type="EMBL" id="HGS22265.1"/>
    </source>
</evidence>